<feature type="domain" description="DUF4189" evidence="2">
    <location>
        <begin position="87"/>
        <end position="181"/>
    </location>
</feature>
<dbReference type="AlphaFoldDB" id="A0AAW8ZXB6"/>
<organism evidence="3 4">
    <name type="scientific">Xanthomonas hortorum pv. vitians</name>
    <dbReference type="NCBI Taxonomy" id="83224"/>
    <lineage>
        <taxon>Bacteria</taxon>
        <taxon>Pseudomonadati</taxon>
        <taxon>Pseudomonadota</taxon>
        <taxon>Gammaproteobacteria</taxon>
        <taxon>Lysobacterales</taxon>
        <taxon>Lysobacteraceae</taxon>
        <taxon>Xanthomonas</taxon>
    </lineage>
</organism>
<dbReference type="EMBL" id="JAWMQI010000093">
    <property type="protein sequence ID" value="MDV7250469.1"/>
    <property type="molecule type" value="Genomic_DNA"/>
</dbReference>
<sequence>MLHLKLITKLVSLAKPLFEVKGDMKKFSLICSALLLSCVFFTEAFGQTACPAGVAPGSPQCGPDSGTSRGDIPTPPPRPTGEWIKTWGAVATSGSGDAGVSSGRRTKEQAENDAIASCEGLGSGSCRVSMAFFNQCVAAADSGQGQGSMFSAASIEEASRSAIKQCEKNSGRHCKVTLSKCTDPIFKRY</sequence>
<comment type="caution">
    <text evidence="3">The sequence shown here is derived from an EMBL/GenBank/DDBJ whole genome shotgun (WGS) entry which is preliminary data.</text>
</comment>
<dbReference type="InterPro" id="IPR025240">
    <property type="entry name" value="DUF4189"/>
</dbReference>
<feature type="region of interest" description="Disordered" evidence="1">
    <location>
        <begin position="56"/>
        <end position="83"/>
    </location>
</feature>
<evidence type="ECO:0000313" key="3">
    <source>
        <dbReference type="EMBL" id="MDV7250469.1"/>
    </source>
</evidence>
<dbReference type="Pfam" id="PF13827">
    <property type="entry name" value="DUF4189"/>
    <property type="match status" value="1"/>
</dbReference>
<accession>A0AAW8ZXB6</accession>
<name>A0AAW8ZXB6_9XANT</name>
<protein>
    <submittedName>
        <fullName evidence="3">DUF4189 domain-containing protein</fullName>
    </submittedName>
</protein>
<evidence type="ECO:0000313" key="4">
    <source>
        <dbReference type="Proteomes" id="UP001187425"/>
    </source>
</evidence>
<proteinExistence type="predicted"/>
<reference evidence="3 4" key="1">
    <citation type="submission" date="2023-10" db="EMBL/GenBank/DDBJ databases">
        <title>A new tool for lettuce pathogen research.</title>
        <authorList>
            <person name="Horton K.N."/>
            <person name="Cseke L.J."/>
            <person name="Badiwe M."/>
            <person name="Tesfaye D."/>
            <person name="Klein A."/>
            <person name="Su J."/>
            <person name="Potnis N."/>
            <person name="Gassmann W."/>
        </authorList>
    </citation>
    <scope>NUCLEOTIDE SEQUENCE [LARGE SCALE GENOMIC DNA]</scope>
    <source>
        <strain evidence="3 4">JSKH1901</strain>
    </source>
</reference>
<dbReference type="Proteomes" id="UP001187425">
    <property type="component" value="Unassembled WGS sequence"/>
</dbReference>
<evidence type="ECO:0000259" key="2">
    <source>
        <dbReference type="Pfam" id="PF13827"/>
    </source>
</evidence>
<gene>
    <name evidence="3" type="ORF">R4K57_19085</name>
</gene>
<evidence type="ECO:0000256" key="1">
    <source>
        <dbReference type="SAM" id="MobiDB-lite"/>
    </source>
</evidence>